<dbReference type="AlphaFoldDB" id="B6IKH9"/>
<dbReference type="EMBL" id="HE600924">
    <property type="protein sequence ID" value="CAS00409.1"/>
    <property type="molecule type" value="Genomic_DNA"/>
</dbReference>
<dbReference type="WormBase" id="CBG27518">
    <property type="protein sequence ID" value="CBP39188"/>
    <property type="gene ID" value="WBGene00088932"/>
</dbReference>
<evidence type="ECO:0000313" key="3">
    <source>
        <dbReference type="Proteomes" id="UP000008549"/>
    </source>
</evidence>
<organism evidence="2 3">
    <name type="scientific">Caenorhabditis briggsae</name>
    <dbReference type="NCBI Taxonomy" id="6238"/>
    <lineage>
        <taxon>Eukaryota</taxon>
        <taxon>Metazoa</taxon>
        <taxon>Ecdysozoa</taxon>
        <taxon>Nematoda</taxon>
        <taxon>Chromadorea</taxon>
        <taxon>Rhabditida</taxon>
        <taxon>Rhabditina</taxon>
        <taxon>Rhabditomorpha</taxon>
        <taxon>Rhabditoidea</taxon>
        <taxon>Rhabditidae</taxon>
        <taxon>Peloderinae</taxon>
        <taxon>Caenorhabditis</taxon>
    </lineage>
</organism>
<keyword evidence="3" id="KW-1185">Reference proteome</keyword>
<name>B6IKH9_CAEBR</name>
<dbReference type="InParanoid" id="B6IKH9"/>
<evidence type="ECO:0000313" key="2">
    <source>
        <dbReference type="EMBL" id="CAS00409.1"/>
    </source>
</evidence>
<dbReference type="Proteomes" id="UP000008549">
    <property type="component" value="Unassembled WGS sequence"/>
</dbReference>
<feature type="region of interest" description="Disordered" evidence="1">
    <location>
        <begin position="1"/>
        <end position="87"/>
    </location>
</feature>
<dbReference type="KEGG" id="cbr:CBG_27518"/>
<reference evidence="2 3" key="2">
    <citation type="journal article" date="2011" name="PLoS Genet.">
        <title>Caenorhabditis briggsae recombinant inbred line genotypes reveal inter-strain incompatibility and the evolution of recombination.</title>
        <authorList>
            <person name="Ross J.A."/>
            <person name="Koboldt D.C."/>
            <person name="Staisch J.E."/>
            <person name="Chamberlin H.M."/>
            <person name="Gupta B.P."/>
            <person name="Miller R.D."/>
            <person name="Baird S.E."/>
            <person name="Haag E.S."/>
        </authorList>
    </citation>
    <scope>NUCLEOTIDE SEQUENCE [LARGE SCALE GENOMIC DNA]</scope>
    <source>
        <strain evidence="2 3">AF16</strain>
    </source>
</reference>
<gene>
    <name evidence="2 4" type="ORF">CBG27518</name>
    <name evidence="2" type="ORF">CBG_27518</name>
</gene>
<feature type="compositionally biased region" description="Basic and acidic residues" evidence="1">
    <location>
        <begin position="10"/>
        <end position="32"/>
    </location>
</feature>
<dbReference type="GeneID" id="68918969"/>
<evidence type="ECO:0000313" key="4">
    <source>
        <dbReference type="WormBase" id="CBG27518"/>
    </source>
</evidence>
<sequence length="199" mass="21841">MSDPNQEATSEEKANDTKDEQASREKIKDVGKANDPLKSSNVVKKNGGDKTNPLPWTKTHAVFGGSSIFGNPPPPKIASSSSSENNRAEIEFEKRERVKMVEATILSQKETELLLLQQTRVERSIARISDAPVTPRAPNSSTRCFRNPSTLLNNASDQNLAPRKRGRPKKVKEETATDDVILLDMDDGEGPSTSSAKRI</sequence>
<feature type="compositionally biased region" description="Polar residues" evidence="1">
    <location>
        <begin position="137"/>
        <end position="159"/>
    </location>
</feature>
<protein>
    <submittedName>
        <fullName evidence="2">Protein CBG27518</fullName>
    </submittedName>
</protein>
<evidence type="ECO:0000256" key="1">
    <source>
        <dbReference type="SAM" id="MobiDB-lite"/>
    </source>
</evidence>
<dbReference type="CTD" id="68918969"/>
<reference evidence="2 3" key="1">
    <citation type="journal article" date="2003" name="PLoS Biol.">
        <title>The genome sequence of Caenorhabditis briggsae: a platform for comparative genomics.</title>
        <authorList>
            <person name="Stein L.D."/>
            <person name="Bao Z."/>
            <person name="Blasiar D."/>
            <person name="Blumenthal T."/>
            <person name="Brent M.R."/>
            <person name="Chen N."/>
            <person name="Chinwalla A."/>
            <person name="Clarke L."/>
            <person name="Clee C."/>
            <person name="Coghlan A."/>
            <person name="Coulson A."/>
            <person name="D'Eustachio P."/>
            <person name="Fitch D.H."/>
            <person name="Fulton L.A."/>
            <person name="Fulton R.E."/>
            <person name="Griffiths-Jones S."/>
            <person name="Harris T.W."/>
            <person name="Hillier L.W."/>
            <person name="Kamath R."/>
            <person name="Kuwabara P.E."/>
            <person name="Mardis E.R."/>
            <person name="Marra M.A."/>
            <person name="Miner T.L."/>
            <person name="Minx P."/>
            <person name="Mullikin J.C."/>
            <person name="Plumb R.W."/>
            <person name="Rogers J."/>
            <person name="Schein J.E."/>
            <person name="Sohrmann M."/>
            <person name="Spieth J."/>
            <person name="Stajich J.E."/>
            <person name="Wei C."/>
            <person name="Willey D."/>
            <person name="Wilson R.K."/>
            <person name="Durbin R."/>
            <person name="Waterston R.H."/>
        </authorList>
    </citation>
    <scope>NUCLEOTIDE SEQUENCE [LARGE SCALE GENOMIC DNA]</scope>
    <source>
        <strain evidence="2 3">AF16</strain>
    </source>
</reference>
<accession>B6IKH9</accession>
<dbReference type="HOGENOM" id="CLU_1373322_0_0_1"/>
<dbReference type="RefSeq" id="XP_045099968.1">
    <property type="nucleotide sequence ID" value="XM_045239109.1"/>
</dbReference>
<feature type="region of interest" description="Disordered" evidence="1">
    <location>
        <begin position="127"/>
        <end position="199"/>
    </location>
</feature>
<proteinExistence type="predicted"/>